<comment type="similarity">
    <text evidence="1 2">Belongs to the pirin family.</text>
</comment>
<proteinExistence type="inferred from homology"/>
<organism evidence="5 6">
    <name type="scientific">Leucobacter edaphi</name>
    <dbReference type="NCBI Taxonomy" id="2796472"/>
    <lineage>
        <taxon>Bacteria</taxon>
        <taxon>Bacillati</taxon>
        <taxon>Actinomycetota</taxon>
        <taxon>Actinomycetes</taxon>
        <taxon>Micrococcales</taxon>
        <taxon>Microbacteriaceae</taxon>
        <taxon>Leucobacter</taxon>
    </lineage>
</organism>
<dbReference type="Gene3D" id="2.60.120.10">
    <property type="entry name" value="Jelly Rolls"/>
    <property type="match status" value="2"/>
</dbReference>
<feature type="region of interest" description="Disordered" evidence="3">
    <location>
        <begin position="1"/>
        <end position="22"/>
    </location>
</feature>
<feature type="compositionally biased region" description="Pro residues" evidence="3">
    <location>
        <begin position="335"/>
        <end position="346"/>
    </location>
</feature>
<dbReference type="Proteomes" id="UP000618733">
    <property type="component" value="Unassembled WGS sequence"/>
</dbReference>
<feature type="region of interest" description="Disordered" evidence="3">
    <location>
        <begin position="326"/>
        <end position="375"/>
    </location>
</feature>
<keyword evidence="6" id="KW-1185">Reference proteome</keyword>
<dbReference type="InterPro" id="IPR014710">
    <property type="entry name" value="RmlC-like_jellyroll"/>
</dbReference>
<evidence type="ECO:0000256" key="2">
    <source>
        <dbReference type="RuleBase" id="RU003457"/>
    </source>
</evidence>
<dbReference type="InterPro" id="IPR012093">
    <property type="entry name" value="Pirin"/>
</dbReference>
<sequence>MSNTEERPAETVCEAGPPDGAGIQLIEPRDVPLGGLRAMNVRRTLPQRARSLIGAWCFLDHYGPDHVADTGGMNVDAHPHIGLQTASWLFSGEIEHRDSAGFHAMVRPGELNLMTAGHGISHSERSTPETDVLHGAQLWIALPAASRGTAKTFAHYVPPVVRGDGWHGQVFLGSLLGSDSPVETHSPLLGAELTLAPGTALRFACDPAFEHGILLDSGSASLTRGSETADVARDHLAYAAPGPSELTITAGAEGAHLLLIGGAPFDEQIVMWWNFVGSDHDEIARARADWQAQIAAVGVADVAVEGAPGAAVAAAADRELPAETDANRFGLPENEPAPPLSAPPLPIARLVPRERSGPAPKNSKESPMTSPADTDEDEQIAVIHEPEAHRFAVTVDGQLAGFTAYREREAGTVYDFVHTEIDPAFGGRGLGGVLVSEALTATRLLGRAIVPHCPFVAGWLRKHPDFVGDVRWPEESAQ</sequence>
<evidence type="ECO:0000256" key="1">
    <source>
        <dbReference type="ARBA" id="ARBA00008416"/>
    </source>
</evidence>
<reference evidence="5" key="1">
    <citation type="submission" date="2020-12" db="EMBL/GenBank/DDBJ databases">
        <title>Leucobacter sp. CAS2, isolated from Chromium sludge.</title>
        <authorList>
            <person name="Xu Z."/>
        </authorList>
    </citation>
    <scope>NUCLEOTIDE SEQUENCE</scope>
    <source>
        <strain evidence="5">CSA2</strain>
    </source>
</reference>
<dbReference type="RefSeq" id="WP_200130852.1">
    <property type="nucleotide sequence ID" value="NZ_JAEHOI010000001.1"/>
</dbReference>
<dbReference type="SUPFAM" id="SSF51182">
    <property type="entry name" value="RmlC-like cupins"/>
    <property type="match status" value="1"/>
</dbReference>
<dbReference type="AlphaFoldDB" id="A0A934QB57"/>
<evidence type="ECO:0000256" key="3">
    <source>
        <dbReference type="SAM" id="MobiDB-lite"/>
    </source>
</evidence>
<comment type="caution">
    <text evidence="5">The sequence shown here is derived from an EMBL/GenBank/DDBJ whole genome shotgun (WGS) entry which is preliminary data.</text>
</comment>
<name>A0A934QB57_9MICO</name>
<dbReference type="InterPro" id="IPR011051">
    <property type="entry name" value="RmlC_Cupin_sf"/>
</dbReference>
<dbReference type="Pfam" id="PF14542">
    <property type="entry name" value="Acetyltransf_CG"/>
    <property type="match status" value="1"/>
</dbReference>
<evidence type="ECO:0000313" key="6">
    <source>
        <dbReference type="Proteomes" id="UP000618733"/>
    </source>
</evidence>
<feature type="domain" description="N-acetyltransferase" evidence="4">
    <location>
        <begin position="383"/>
        <end position="471"/>
    </location>
</feature>
<dbReference type="SUPFAM" id="SSF55729">
    <property type="entry name" value="Acyl-CoA N-acyltransferases (Nat)"/>
    <property type="match status" value="1"/>
</dbReference>
<dbReference type="InterPro" id="IPR008778">
    <property type="entry name" value="Pirin_C_dom"/>
</dbReference>
<protein>
    <submittedName>
        <fullName evidence="5">Pirin family protein</fullName>
    </submittedName>
</protein>
<dbReference type="Pfam" id="PF05726">
    <property type="entry name" value="Pirin_C"/>
    <property type="match status" value="1"/>
</dbReference>
<dbReference type="CDD" id="cd02909">
    <property type="entry name" value="cupin_pirin_N"/>
    <property type="match status" value="1"/>
</dbReference>
<dbReference type="CDD" id="cd02247">
    <property type="entry name" value="cupin_pirin_C"/>
    <property type="match status" value="1"/>
</dbReference>
<dbReference type="EMBL" id="JAEHOI010000001">
    <property type="protein sequence ID" value="MBK0420640.1"/>
    <property type="molecule type" value="Genomic_DNA"/>
</dbReference>
<gene>
    <name evidence="5" type="ORF">JD292_00915</name>
</gene>
<dbReference type="InterPro" id="IPR031165">
    <property type="entry name" value="GNAT_YJDJ"/>
</dbReference>
<dbReference type="Pfam" id="PF02678">
    <property type="entry name" value="Pirin"/>
    <property type="match status" value="1"/>
</dbReference>
<dbReference type="InterPro" id="IPR016181">
    <property type="entry name" value="Acyl_CoA_acyltransferase"/>
</dbReference>
<evidence type="ECO:0000313" key="5">
    <source>
        <dbReference type="EMBL" id="MBK0420640.1"/>
    </source>
</evidence>
<evidence type="ECO:0000259" key="4">
    <source>
        <dbReference type="PROSITE" id="PS51729"/>
    </source>
</evidence>
<dbReference type="PANTHER" id="PTHR13903">
    <property type="entry name" value="PIRIN-RELATED"/>
    <property type="match status" value="1"/>
</dbReference>
<dbReference type="PANTHER" id="PTHR13903:SF8">
    <property type="entry name" value="PIRIN"/>
    <property type="match status" value="1"/>
</dbReference>
<dbReference type="PROSITE" id="PS51729">
    <property type="entry name" value="GNAT_YJDJ"/>
    <property type="match status" value="1"/>
</dbReference>
<accession>A0A934QB57</accession>
<dbReference type="InterPro" id="IPR003829">
    <property type="entry name" value="Pirin_N_dom"/>
</dbReference>
<dbReference type="Gene3D" id="3.40.630.30">
    <property type="match status" value="1"/>
</dbReference>